<dbReference type="AlphaFoldDB" id="A0A9Q1M1H6"/>
<gene>
    <name evidence="2" type="ORF">K7X08_011082</name>
</gene>
<evidence type="ECO:0000313" key="3">
    <source>
        <dbReference type="Proteomes" id="UP001152561"/>
    </source>
</evidence>
<protein>
    <submittedName>
        <fullName evidence="2">Uncharacterized protein</fullName>
    </submittedName>
</protein>
<comment type="caution">
    <text evidence="2">The sequence shown here is derived from an EMBL/GenBank/DDBJ whole genome shotgun (WGS) entry which is preliminary data.</text>
</comment>
<feature type="region of interest" description="Disordered" evidence="1">
    <location>
        <begin position="97"/>
        <end position="169"/>
    </location>
</feature>
<evidence type="ECO:0000313" key="2">
    <source>
        <dbReference type="EMBL" id="KAJ8547496.1"/>
    </source>
</evidence>
<reference evidence="3" key="1">
    <citation type="journal article" date="2023" name="Proc. Natl. Acad. Sci. U.S.A.">
        <title>Genomic and structural basis for evolution of tropane alkaloid biosynthesis.</title>
        <authorList>
            <person name="Wanga Y.-J."/>
            <person name="Taina T."/>
            <person name="Yua J.-Y."/>
            <person name="Lia J."/>
            <person name="Xua B."/>
            <person name="Chenc J."/>
            <person name="D'Auriad J.C."/>
            <person name="Huanga J.-P."/>
            <person name="Huanga S.-X."/>
        </authorList>
    </citation>
    <scope>NUCLEOTIDE SEQUENCE [LARGE SCALE GENOMIC DNA]</scope>
    <source>
        <strain evidence="3">cv. KIB-2019</strain>
    </source>
</reference>
<keyword evidence="3" id="KW-1185">Reference proteome</keyword>
<accession>A0A9Q1M1H6</accession>
<proteinExistence type="predicted"/>
<feature type="compositionally biased region" description="Basic and acidic residues" evidence="1">
    <location>
        <begin position="107"/>
        <end position="116"/>
    </location>
</feature>
<organism evidence="2 3">
    <name type="scientific">Anisodus acutangulus</name>
    <dbReference type="NCBI Taxonomy" id="402998"/>
    <lineage>
        <taxon>Eukaryota</taxon>
        <taxon>Viridiplantae</taxon>
        <taxon>Streptophyta</taxon>
        <taxon>Embryophyta</taxon>
        <taxon>Tracheophyta</taxon>
        <taxon>Spermatophyta</taxon>
        <taxon>Magnoliopsida</taxon>
        <taxon>eudicotyledons</taxon>
        <taxon>Gunneridae</taxon>
        <taxon>Pentapetalae</taxon>
        <taxon>asterids</taxon>
        <taxon>lamiids</taxon>
        <taxon>Solanales</taxon>
        <taxon>Solanaceae</taxon>
        <taxon>Solanoideae</taxon>
        <taxon>Hyoscyameae</taxon>
        <taxon>Anisodus</taxon>
    </lineage>
</organism>
<evidence type="ECO:0000256" key="1">
    <source>
        <dbReference type="SAM" id="MobiDB-lite"/>
    </source>
</evidence>
<name>A0A9Q1M1H6_9SOLA</name>
<sequence>MKLTSETGHERDHDEDQVQVQCQDLGGIAKETCSHCGRDTIIITNRLTLIEDEFVSFSKLLEKKSRRRSKYIFSSVRSSRKMIRKALQFPNAKKTKVNTLDGYPLSHPDHIDDAHDGPSSPLPNQVDDESCKTLLLPDPAHDVPSSPLTGHVHNNDGHSSPLPDQVDDASCKTLSGDVADSVVDNDDRITDVLAHIHDKYDIEEFGDAAQNGY</sequence>
<dbReference type="EMBL" id="JAJAGQ010000012">
    <property type="protein sequence ID" value="KAJ8547496.1"/>
    <property type="molecule type" value="Genomic_DNA"/>
</dbReference>
<dbReference type="Proteomes" id="UP001152561">
    <property type="component" value="Unassembled WGS sequence"/>
</dbReference>